<protein>
    <submittedName>
        <fullName evidence="5">BPTI/Kunitz inhibitor domain-containing protein</fullName>
    </submittedName>
</protein>
<dbReference type="EMBL" id="UYWY01024256">
    <property type="protein sequence ID" value="VDM48548.1"/>
    <property type="molecule type" value="Genomic_DNA"/>
</dbReference>
<dbReference type="SUPFAM" id="SSF57362">
    <property type="entry name" value="BPTI-like"/>
    <property type="match status" value="1"/>
</dbReference>
<feature type="domain" description="BPTI/Kunitz inhibitor" evidence="2">
    <location>
        <begin position="98"/>
        <end position="148"/>
    </location>
</feature>
<keyword evidence="1" id="KW-0732">Signal</keyword>
<dbReference type="PANTHER" id="PTHR46339:SF9">
    <property type="entry name" value="BPTI_KUNITZ INHIBITOR DOMAIN-CONTAINING PROTEIN"/>
    <property type="match status" value="1"/>
</dbReference>
<dbReference type="CDD" id="cd22593">
    <property type="entry name" value="Kunitz_conkunitzin"/>
    <property type="match status" value="1"/>
</dbReference>
<keyword evidence="4" id="KW-1185">Reference proteome</keyword>
<dbReference type="Proteomes" id="UP000050794">
    <property type="component" value="Unassembled WGS sequence"/>
</dbReference>
<dbReference type="InterPro" id="IPR036880">
    <property type="entry name" value="Kunitz_BPTI_sf"/>
</dbReference>
<evidence type="ECO:0000313" key="5">
    <source>
        <dbReference type="WBParaSite" id="TCNE_0001722801-mRNA-1"/>
    </source>
</evidence>
<feature type="signal peptide" evidence="1">
    <location>
        <begin position="1"/>
        <end position="24"/>
    </location>
</feature>
<dbReference type="PROSITE" id="PS50279">
    <property type="entry name" value="BPTI_KUNITZ_2"/>
    <property type="match status" value="1"/>
</dbReference>
<feature type="chain" id="PRO_5044553677" evidence="1">
    <location>
        <begin position="25"/>
        <end position="180"/>
    </location>
</feature>
<dbReference type="WBParaSite" id="TCNE_0001722801-mRNA-1">
    <property type="protein sequence ID" value="TCNE_0001722801-mRNA-1"/>
    <property type="gene ID" value="TCNE_0001722801"/>
</dbReference>
<evidence type="ECO:0000259" key="2">
    <source>
        <dbReference type="PROSITE" id="PS50279"/>
    </source>
</evidence>
<proteinExistence type="predicted"/>
<accession>A0A183V907</accession>
<reference evidence="5" key="1">
    <citation type="submission" date="2016-06" db="UniProtKB">
        <authorList>
            <consortium name="WormBaseParasite"/>
        </authorList>
    </citation>
    <scope>IDENTIFICATION</scope>
</reference>
<sequence length="180" mass="19874">MAYIRLVVVSLVLLFDAFCSDTKGDHRSVNVQLNDDIDFMHLCEDGIPLMLEDDQPKSCSPHSTVNALQCPSSFWCHIGSTNATNYCCPKNRKVKSLCHLRPATGFGKGKMRRYAYDLTSGRCKELIYTGYGGNENNFLTLADCYRSCQNSAQATLPPTTKSVNVERIGYAAKSVSIAGK</sequence>
<dbReference type="GO" id="GO:0004867">
    <property type="term" value="F:serine-type endopeptidase inhibitor activity"/>
    <property type="evidence" value="ECO:0007669"/>
    <property type="project" value="InterPro"/>
</dbReference>
<dbReference type="InterPro" id="IPR053014">
    <property type="entry name" value="Cuticle_assoc_divergent"/>
</dbReference>
<dbReference type="Pfam" id="PF00014">
    <property type="entry name" value="Kunitz_BPTI"/>
    <property type="match status" value="1"/>
</dbReference>
<dbReference type="InterPro" id="IPR028150">
    <property type="entry name" value="Lustrin_cystein"/>
</dbReference>
<evidence type="ECO:0000313" key="4">
    <source>
        <dbReference type="Proteomes" id="UP000050794"/>
    </source>
</evidence>
<dbReference type="Gene3D" id="4.10.410.10">
    <property type="entry name" value="Pancreatic trypsin inhibitor Kunitz domain"/>
    <property type="match status" value="1"/>
</dbReference>
<dbReference type="InterPro" id="IPR002223">
    <property type="entry name" value="Kunitz_BPTI"/>
</dbReference>
<dbReference type="SMART" id="SM00131">
    <property type="entry name" value="KU"/>
    <property type="match status" value="1"/>
</dbReference>
<dbReference type="AlphaFoldDB" id="A0A183V907"/>
<reference evidence="3 4" key="2">
    <citation type="submission" date="2018-11" db="EMBL/GenBank/DDBJ databases">
        <authorList>
            <consortium name="Pathogen Informatics"/>
        </authorList>
    </citation>
    <scope>NUCLEOTIDE SEQUENCE [LARGE SCALE GENOMIC DNA]</scope>
</reference>
<name>A0A183V907_TOXCA</name>
<dbReference type="Pfam" id="PF14625">
    <property type="entry name" value="Lustrin_cystein"/>
    <property type="match status" value="1"/>
</dbReference>
<evidence type="ECO:0000256" key="1">
    <source>
        <dbReference type="SAM" id="SignalP"/>
    </source>
</evidence>
<dbReference type="PANTHER" id="PTHR46339">
    <property type="entry name" value="PROTEIN CBG15282-RELATED"/>
    <property type="match status" value="1"/>
</dbReference>
<gene>
    <name evidence="3" type="ORF">TCNE_LOCUS17227</name>
</gene>
<evidence type="ECO:0000313" key="3">
    <source>
        <dbReference type="EMBL" id="VDM48548.1"/>
    </source>
</evidence>
<organism evidence="4 5">
    <name type="scientific">Toxocara canis</name>
    <name type="common">Canine roundworm</name>
    <dbReference type="NCBI Taxonomy" id="6265"/>
    <lineage>
        <taxon>Eukaryota</taxon>
        <taxon>Metazoa</taxon>
        <taxon>Ecdysozoa</taxon>
        <taxon>Nematoda</taxon>
        <taxon>Chromadorea</taxon>
        <taxon>Rhabditida</taxon>
        <taxon>Spirurina</taxon>
        <taxon>Ascaridomorpha</taxon>
        <taxon>Ascaridoidea</taxon>
        <taxon>Toxocaridae</taxon>
        <taxon>Toxocara</taxon>
    </lineage>
</organism>